<proteinExistence type="predicted"/>
<organism evidence="1 2">
    <name type="scientific">Devosia ginsengisoli</name>
    <dbReference type="NCBI Taxonomy" id="400770"/>
    <lineage>
        <taxon>Bacteria</taxon>
        <taxon>Pseudomonadati</taxon>
        <taxon>Pseudomonadota</taxon>
        <taxon>Alphaproteobacteria</taxon>
        <taxon>Hyphomicrobiales</taxon>
        <taxon>Devosiaceae</taxon>
        <taxon>Devosia</taxon>
    </lineage>
</organism>
<name>A0A5B8LZ52_9HYPH</name>
<reference evidence="1 2" key="1">
    <citation type="submission" date="2019-07" db="EMBL/GenBank/DDBJ databases">
        <title>Full genome sequence of Devosia sp. Gsoil 520.</title>
        <authorList>
            <person name="Im W.-T."/>
        </authorList>
    </citation>
    <scope>NUCLEOTIDE SEQUENCE [LARGE SCALE GENOMIC DNA]</scope>
    <source>
        <strain evidence="1 2">Gsoil 520</strain>
    </source>
</reference>
<dbReference type="KEGG" id="dea:FPZ08_20945"/>
<dbReference type="RefSeq" id="WP_146292542.1">
    <property type="nucleotide sequence ID" value="NZ_CP042304.1"/>
</dbReference>
<protein>
    <submittedName>
        <fullName evidence="1">Uncharacterized protein</fullName>
    </submittedName>
</protein>
<dbReference type="EMBL" id="CP042304">
    <property type="protein sequence ID" value="QDZ12984.1"/>
    <property type="molecule type" value="Genomic_DNA"/>
</dbReference>
<accession>A0A5B8LZ52</accession>
<sequence>MATEKISRWNMHKFPITSQMEYRKARRAEAQAIIDKNAQIANGFAAISKNRVAEEGNLFSRIAMERMGQKVSKRA</sequence>
<gene>
    <name evidence="1" type="ORF">FPZ08_20945</name>
</gene>
<evidence type="ECO:0000313" key="2">
    <source>
        <dbReference type="Proteomes" id="UP000315364"/>
    </source>
</evidence>
<dbReference type="AlphaFoldDB" id="A0A5B8LZ52"/>
<dbReference type="Proteomes" id="UP000315364">
    <property type="component" value="Chromosome"/>
</dbReference>
<dbReference type="OrthoDB" id="7951063at2"/>
<evidence type="ECO:0000313" key="1">
    <source>
        <dbReference type="EMBL" id="QDZ12984.1"/>
    </source>
</evidence>
<keyword evidence="2" id="KW-1185">Reference proteome</keyword>